<sequence length="981" mass="108704">MPPRVARSSVQIAAPKSARNKNRKRNLDAYAIASHATKADQPRLNSNRAGEYLDDGPKHKRRRAVEDEEGSEGSVEEDVPAGKRRRTADEDPEGGDEGSDSEGNEWTMGGMSELDSDEAFGESDEERFEDFTFRGSSGKGKKGGGKKARVKHVEEDDEMDLSEGEDDDSKEEEDDFGDEGVDLATMLDDDDEEALGEKDNTKRDMGEEEPSDGEEYGSSFSDEEDEDDENDPQANEERAARMRDRLDALKSSGKPSATQSTQQSAALTVDDLLATLDPASRKQYDAALKTKKKSTRPTTLSAPLPKRQQDRLNREVASQKAKEQLDRWRDTVIQNRRAEFLSFPLKDPNAHEPQGKEKFVTDGRPQNELEQNIQRIMEESGLSTNRGKNEDEEAAILKSEELATNKLPVEEVMRRRAELRQARELLFREEIKAKRLSKIKSKSYRRVHRKERARERELEREALGDGGEDEKEANDRKRAMARVSTKHRDSKFAKALKQTNRGVWDEGAREAVIDEARRREELERRIRGEDVDEAESDVPSADDDGEDGFEGFGGDEDDVTVMKQLDTLKNDREPAAEKGLGSLKFMRAADERRRAQNDEDVERLRKELAVQDGDEAGSDEEIDDQGLGRAVFGPKGKGGKEKKRVKRPELEEGEESGSEAEADAEGEDGVDVVTEKPADQKKGAKPPKQIAASGPLAKGGKPDRRDPNSGFAQKDGTQGPWLSADTGKPERRGPATEWLAAPANKSKLRRDEPVELNTARPEQQPDANARDRTKAKSALAPAPAAPAKPQQTTDAGNTNGWTTVTTTNDHPSDSSPEPTDPILKSNPTYNQRAFAADADDTTFAAEKTALAASEDEKEESSHLPGWGSWTGAGLSKSIKRSNARSKHNPLFKTKTPGTKPQDRKDAGLEKVIISEKGARKGKGYLAPILPHGYETKEQYERALRVPVGPEWTTKEVFQRGTRPRVVVRPGEVVGAMEKPMV</sequence>
<feature type="compositionally biased region" description="Basic and acidic residues" evidence="4">
    <location>
        <begin position="452"/>
        <end position="463"/>
    </location>
</feature>
<dbReference type="AlphaFoldDB" id="A0AAV9PJD1"/>
<dbReference type="PANTHER" id="PTHR14150:SF12">
    <property type="entry name" value="U3 SMALL NUCLEOLAR RNA-ASSOCIATED PROTEIN 14 HOMOLOG A"/>
    <property type="match status" value="1"/>
</dbReference>
<feature type="region of interest" description="Disordered" evidence="4">
    <location>
        <begin position="515"/>
        <end position="907"/>
    </location>
</feature>
<evidence type="ECO:0008006" key="7">
    <source>
        <dbReference type="Google" id="ProtNLM"/>
    </source>
</evidence>
<evidence type="ECO:0000256" key="3">
    <source>
        <dbReference type="ARBA" id="ARBA00023242"/>
    </source>
</evidence>
<feature type="compositionally biased region" description="Basic and acidic residues" evidence="4">
    <location>
        <begin position="673"/>
        <end position="682"/>
    </location>
</feature>
<feature type="compositionally biased region" description="Low complexity" evidence="4">
    <location>
        <begin position="833"/>
        <end position="845"/>
    </location>
</feature>
<evidence type="ECO:0000256" key="2">
    <source>
        <dbReference type="ARBA" id="ARBA00022553"/>
    </source>
</evidence>
<feature type="region of interest" description="Disordered" evidence="4">
    <location>
        <begin position="343"/>
        <end position="366"/>
    </location>
</feature>
<feature type="compositionally biased region" description="Basic residues" evidence="4">
    <location>
        <begin position="139"/>
        <end position="150"/>
    </location>
</feature>
<feature type="compositionally biased region" description="Basic and acidic residues" evidence="4">
    <location>
        <begin position="566"/>
        <end position="576"/>
    </location>
</feature>
<feature type="compositionally biased region" description="Basic residues" evidence="4">
    <location>
        <begin position="877"/>
        <end position="889"/>
    </location>
</feature>
<organism evidence="5 6">
    <name type="scientific">Saxophila tyrrhenica</name>
    <dbReference type="NCBI Taxonomy" id="1690608"/>
    <lineage>
        <taxon>Eukaryota</taxon>
        <taxon>Fungi</taxon>
        <taxon>Dikarya</taxon>
        <taxon>Ascomycota</taxon>
        <taxon>Pezizomycotina</taxon>
        <taxon>Dothideomycetes</taxon>
        <taxon>Dothideomycetidae</taxon>
        <taxon>Mycosphaerellales</taxon>
        <taxon>Extremaceae</taxon>
        <taxon>Saxophila</taxon>
    </lineage>
</organism>
<feature type="compositionally biased region" description="Basic and acidic residues" evidence="4">
    <location>
        <begin position="235"/>
        <end position="248"/>
    </location>
</feature>
<dbReference type="Pfam" id="PF04615">
    <property type="entry name" value="Utp14"/>
    <property type="match status" value="1"/>
</dbReference>
<accession>A0AAV9PJD1</accession>
<gene>
    <name evidence="5" type="ORF">LTR77_001120</name>
</gene>
<feature type="compositionally biased region" description="Basic and acidic residues" evidence="4">
    <location>
        <begin position="195"/>
        <end position="205"/>
    </location>
</feature>
<dbReference type="RefSeq" id="XP_064662709.1">
    <property type="nucleotide sequence ID" value="XM_064798382.1"/>
</dbReference>
<feature type="compositionally biased region" description="Acidic residues" evidence="4">
    <location>
        <begin position="90"/>
        <end position="103"/>
    </location>
</feature>
<feature type="compositionally biased region" description="Basic and acidic residues" evidence="4">
    <location>
        <begin position="587"/>
        <end position="609"/>
    </location>
</feature>
<feature type="compositionally biased region" description="Low complexity" evidence="4">
    <location>
        <begin position="796"/>
        <end position="808"/>
    </location>
</feature>
<name>A0AAV9PJD1_9PEZI</name>
<protein>
    <recommendedName>
        <fullName evidence="7">U3 small nucleolar RNA-associated protein 14</fullName>
    </recommendedName>
</protein>
<feature type="region of interest" description="Disordered" evidence="4">
    <location>
        <begin position="284"/>
        <end position="328"/>
    </location>
</feature>
<comment type="caution">
    <text evidence="5">The sequence shown here is derived from an EMBL/GenBank/DDBJ whole genome shotgun (WGS) entry which is preliminary data.</text>
</comment>
<dbReference type="GeneID" id="89922468"/>
<dbReference type="GO" id="GO:0006364">
    <property type="term" value="P:rRNA processing"/>
    <property type="evidence" value="ECO:0007669"/>
    <property type="project" value="InterPro"/>
</dbReference>
<feature type="region of interest" description="Disordered" evidence="4">
    <location>
        <begin position="1"/>
        <end position="265"/>
    </location>
</feature>
<evidence type="ECO:0000313" key="6">
    <source>
        <dbReference type="Proteomes" id="UP001337655"/>
    </source>
</evidence>
<feature type="region of interest" description="Disordered" evidence="4">
    <location>
        <begin position="447"/>
        <end position="499"/>
    </location>
</feature>
<comment type="subcellular location">
    <subcellularLocation>
        <location evidence="1">Nucleus</location>
        <location evidence="1">Nucleolus</location>
    </subcellularLocation>
</comment>
<feature type="compositionally biased region" description="Acidic residues" evidence="4">
    <location>
        <begin position="66"/>
        <end position="79"/>
    </location>
</feature>
<feature type="compositionally biased region" description="Acidic residues" evidence="4">
    <location>
        <begin position="651"/>
        <end position="670"/>
    </location>
</feature>
<feature type="compositionally biased region" description="Basic and acidic residues" evidence="4">
    <location>
        <begin position="348"/>
        <end position="366"/>
    </location>
</feature>
<feature type="compositionally biased region" description="Acidic residues" evidence="4">
    <location>
        <begin position="206"/>
        <end position="231"/>
    </location>
</feature>
<keyword evidence="3" id="KW-0539">Nucleus</keyword>
<feature type="compositionally biased region" description="Acidic residues" evidence="4">
    <location>
        <begin position="612"/>
        <end position="624"/>
    </location>
</feature>
<dbReference type="EMBL" id="JAVRRT010000002">
    <property type="protein sequence ID" value="KAK5174040.1"/>
    <property type="molecule type" value="Genomic_DNA"/>
</dbReference>
<feature type="compositionally biased region" description="Acidic residues" evidence="4">
    <location>
        <begin position="530"/>
        <end position="559"/>
    </location>
</feature>
<proteinExistence type="predicted"/>
<dbReference type="GO" id="GO:0032040">
    <property type="term" value="C:small-subunit processome"/>
    <property type="evidence" value="ECO:0007669"/>
    <property type="project" value="InterPro"/>
</dbReference>
<feature type="compositionally biased region" description="Acidic residues" evidence="4">
    <location>
        <begin position="155"/>
        <end position="194"/>
    </location>
</feature>
<keyword evidence="2" id="KW-0597">Phosphoprotein</keyword>
<dbReference type="InterPro" id="IPR006709">
    <property type="entry name" value="SSU_processome_Utp14"/>
</dbReference>
<feature type="compositionally biased region" description="Basic and acidic residues" evidence="4">
    <location>
        <begin position="515"/>
        <end position="529"/>
    </location>
</feature>
<keyword evidence="6" id="KW-1185">Reference proteome</keyword>
<reference evidence="5 6" key="1">
    <citation type="submission" date="2023-08" db="EMBL/GenBank/DDBJ databases">
        <title>Black Yeasts Isolated from many extreme environments.</title>
        <authorList>
            <person name="Coleine C."/>
            <person name="Stajich J.E."/>
            <person name="Selbmann L."/>
        </authorList>
    </citation>
    <scope>NUCLEOTIDE SEQUENCE [LARGE SCALE GENOMIC DNA]</scope>
    <source>
        <strain evidence="5 6">CCFEE 5935</strain>
    </source>
</reference>
<feature type="compositionally biased region" description="Polar residues" evidence="4">
    <location>
        <begin position="253"/>
        <end position="264"/>
    </location>
</feature>
<feature type="compositionally biased region" description="Acidic residues" evidence="4">
    <location>
        <begin position="114"/>
        <end position="128"/>
    </location>
</feature>
<evidence type="ECO:0000256" key="4">
    <source>
        <dbReference type="SAM" id="MobiDB-lite"/>
    </source>
</evidence>
<dbReference type="PANTHER" id="PTHR14150">
    <property type="entry name" value="U3 SMALL NUCLEOLAR RNA-ASSOCIATED PROTEIN 14"/>
    <property type="match status" value="1"/>
</dbReference>
<evidence type="ECO:0000313" key="5">
    <source>
        <dbReference type="EMBL" id="KAK5174040.1"/>
    </source>
</evidence>
<dbReference type="Proteomes" id="UP001337655">
    <property type="component" value="Unassembled WGS sequence"/>
</dbReference>
<evidence type="ECO:0000256" key="1">
    <source>
        <dbReference type="ARBA" id="ARBA00004604"/>
    </source>
</evidence>
<feature type="compositionally biased region" description="Low complexity" evidence="4">
    <location>
        <begin position="776"/>
        <end position="789"/>
    </location>
</feature>